<dbReference type="InterPro" id="IPR051558">
    <property type="entry name" value="Metallophosphoesterase_PAP"/>
</dbReference>
<accession>A0AAW1R447</accession>
<evidence type="ECO:0000313" key="5">
    <source>
        <dbReference type="Proteomes" id="UP001489004"/>
    </source>
</evidence>
<protein>
    <recommendedName>
        <fullName evidence="3">Calcineurin-like phosphoesterase domain-containing protein</fullName>
    </recommendedName>
</protein>
<keyword evidence="2" id="KW-0378">Hydrolase</keyword>
<dbReference type="AlphaFoldDB" id="A0AAW1R447"/>
<reference evidence="4 5" key="1">
    <citation type="journal article" date="2024" name="Nat. Commun.">
        <title>Phylogenomics reveals the evolutionary origins of lichenization in chlorophyte algae.</title>
        <authorList>
            <person name="Puginier C."/>
            <person name="Libourel C."/>
            <person name="Otte J."/>
            <person name="Skaloud P."/>
            <person name="Haon M."/>
            <person name="Grisel S."/>
            <person name="Petersen M."/>
            <person name="Berrin J.G."/>
            <person name="Delaux P.M."/>
            <person name="Dal Grande F."/>
            <person name="Keller J."/>
        </authorList>
    </citation>
    <scope>NUCLEOTIDE SEQUENCE [LARGE SCALE GENOMIC DNA]</scope>
    <source>
        <strain evidence="4 5">SAG 2043</strain>
    </source>
</reference>
<sequence>MLNPLGREGADLGHGEPISHHIGHQEQEEYTSLNVALNHSGDSEDVGTSYPEPEKALPSRLKELWQNHGKTILVVLLMLVVNLSIGIALMDNDKPSDDFTLKFLVIGDWGRDGAENQTAVAKAMAKVADRLDPEFIISTGDNFYEHGLLSTDDPQFKTSFSDVYNAHSLQVPWHVILGNHDYGENEPGYPDKLPAFCGATNASCEFGPLSQLALRLHVRDRRWHCERMFQLTLAGGQVDLFFMDTNPFILDYHLRPWANNTGGIAEQSWESQLLELEYRLATSQARWKLFFGHHPVRNNHLPFNTPELVQHLEPLLTRYGVQAYFSGHEHNMQYLHLEGAPTHYVVSGGGSKTDYYPEQYWDNGGSIWQHQGSGFLAVTLTENELQCDIMGMKIGAEPLYKLRINLPLDKEDEEERHWG</sequence>
<organism evidence="4 5">
    <name type="scientific">[Myrmecia] bisecta</name>
    <dbReference type="NCBI Taxonomy" id="41462"/>
    <lineage>
        <taxon>Eukaryota</taxon>
        <taxon>Viridiplantae</taxon>
        <taxon>Chlorophyta</taxon>
        <taxon>core chlorophytes</taxon>
        <taxon>Trebouxiophyceae</taxon>
        <taxon>Trebouxiales</taxon>
        <taxon>Trebouxiaceae</taxon>
        <taxon>Myrmecia</taxon>
    </lineage>
</organism>
<dbReference type="InterPro" id="IPR004843">
    <property type="entry name" value="Calcineurin-like_PHP"/>
</dbReference>
<evidence type="ECO:0000256" key="1">
    <source>
        <dbReference type="ARBA" id="ARBA00022729"/>
    </source>
</evidence>
<dbReference type="Gene3D" id="3.60.21.10">
    <property type="match status" value="1"/>
</dbReference>
<evidence type="ECO:0000259" key="3">
    <source>
        <dbReference type="Pfam" id="PF00149"/>
    </source>
</evidence>
<keyword evidence="5" id="KW-1185">Reference proteome</keyword>
<dbReference type="GO" id="GO:0016787">
    <property type="term" value="F:hydrolase activity"/>
    <property type="evidence" value="ECO:0007669"/>
    <property type="project" value="UniProtKB-KW"/>
</dbReference>
<dbReference type="EMBL" id="JALJOR010000001">
    <property type="protein sequence ID" value="KAK9828494.1"/>
    <property type="molecule type" value="Genomic_DNA"/>
</dbReference>
<evidence type="ECO:0000313" key="4">
    <source>
        <dbReference type="EMBL" id="KAK9828494.1"/>
    </source>
</evidence>
<gene>
    <name evidence="4" type="ORF">WJX72_000331</name>
</gene>
<dbReference type="SUPFAM" id="SSF56300">
    <property type="entry name" value="Metallo-dependent phosphatases"/>
    <property type="match status" value="1"/>
</dbReference>
<comment type="caution">
    <text evidence="4">The sequence shown here is derived from an EMBL/GenBank/DDBJ whole genome shotgun (WGS) entry which is preliminary data.</text>
</comment>
<proteinExistence type="predicted"/>
<dbReference type="Pfam" id="PF00149">
    <property type="entry name" value="Metallophos"/>
    <property type="match status" value="1"/>
</dbReference>
<dbReference type="PANTHER" id="PTHR10161">
    <property type="entry name" value="TARTRATE-RESISTANT ACID PHOSPHATASE TYPE 5"/>
    <property type="match status" value="1"/>
</dbReference>
<dbReference type="Proteomes" id="UP001489004">
    <property type="component" value="Unassembled WGS sequence"/>
</dbReference>
<feature type="domain" description="Calcineurin-like phosphoesterase" evidence="3">
    <location>
        <begin position="101"/>
        <end position="331"/>
    </location>
</feature>
<dbReference type="InterPro" id="IPR029052">
    <property type="entry name" value="Metallo-depent_PP-like"/>
</dbReference>
<dbReference type="PANTHER" id="PTHR10161:SF14">
    <property type="entry name" value="TARTRATE-RESISTANT ACID PHOSPHATASE TYPE 5"/>
    <property type="match status" value="1"/>
</dbReference>
<evidence type="ECO:0000256" key="2">
    <source>
        <dbReference type="ARBA" id="ARBA00022801"/>
    </source>
</evidence>
<keyword evidence="1" id="KW-0732">Signal</keyword>
<name>A0AAW1R447_9CHLO</name>